<evidence type="ECO:0000313" key="4">
    <source>
        <dbReference type="WBParaSite" id="nRc.2.0.1.t12234-RA"/>
    </source>
</evidence>
<feature type="domain" description="Deubiquitinating protein VCPIP1 N-terminal" evidence="2">
    <location>
        <begin position="48"/>
        <end position="216"/>
    </location>
</feature>
<dbReference type="GO" id="GO:0004843">
    <property type="term" value="F:cysteine-type deubiquitinase activity"/>
    <property type="evidence" value="ECO:0007669"/>
    <property type="project" value="InterPro"/>
</dbReference>
<name>A0A915IDG0_ROMCU</name>
<evidence type="ECO:0000259" key="2">
    <source>
        <dbReference type="Pfam" id="PF19437"/>
    </source>
</evidence>
<accession>A0A915IDG0</accession>
<keyword evidence="3" id="KW-1185">Reference proteome</keyword>
<dbReference type="Proteomes" id="UP000887565">
    <property type="component" value="Unplaced"/>
</dbReference>
<dbReference type="GO" id="GO:0090168">
    <property type="term" value="P:Golgi reassembly"/>
    <property type="evidence" value="ECO:0007669"/>
    <property type="project" value="TreeGrafter"/>
</dbReference>
<evidence type="ECO:0000313" key="3">
    <source>
        <dbReference type="Proteomes" id="UP000887565"/>
    </source>
</evidence>
<feature type="region of interest" description="Disordered" evidence="1">
    <location>
        <begin position="1"/>
        <end position="21"/>
    </location>
</feature>
<organism evidence="3 4">
    <name type="scientific">Romanomermis culicivorax</name>
    <name type="common">Nematode worm</name>
    <dbReference type="NCBI Taxonomy" id="13658"/>
    <lineage>
        <taxon>Eukaryota</taxon>
        <taxon>Metazoa</taxon>
        <taxon>Ecdysozoa</taxon>
        <taxon>Nematoda</taxon>
        <taxon>Enoplea</taxon>
        <taxon>Dorylaimia</taxon>
        <taxon>Mermithida</taxon>
        <taxon>Mermithoidea</taxon>
        <taxon>Mermithidae</taxon>
        <taxon>Romanomermis</taxon>
    </lineage>
</organism>
<dbReference type="GO" id="GO:0016320">
    <property type="term" value="P:endoplasmic reticulum membrane fusion"/>
    <property type="evidence" value="ECO:0007669"/>
    <property type="project" value="TreeGrafter"/>
</dbReference>
<evidence type="ECO:0000256" key="1">
    <source>
        <dbReference type="SAM" id="MobiDB-lite"/>
    </source>
</evidence>
<dbReference type="WBParaSite" id="nRc.2.0.1.t12234-RA">
    <property type="protein sequence ID" value="nRc.2.0.1.t12234-RA"/>
    <property type="gene ID" value="nRc.2.0.1.g12234"/>
</dbReference>
<reference evidence="4" key="1">
    <citation type="submission" date="2022-11" db="UniProtKB">
        <authorList>
            <consortium name="WormBaseParasite"/>
        </authorList>
    </citation>
    <scope>IDENTIFICATION</scope>
</reference>
<dbReference type="GO" id="GO:0016567">
    <property type="term" value="P:protein ubiquitination"/>
    <property type="evidence" value="ECO:0007669"/>
    <property type="project" value="InterPro"/>
</dbReference>
<dbReference type="AlphaFoldDB" id="A0A915IDG0"/>
<dbReference type="PANTHER" id="PTHR14843:SF2">
    <property type="entry name" value="DEUBIQUITINATING PROTEIN VCPIP1"/>
    <property type="match status" value="1"/>
</dbReference>
<dbReference type="InterPro" id="IPR039087">
    <property type="entry name" value="VCPIP1"/>
</dbReference>
<dbReference type="InterPro" id="IPR045827">
    <property type="entry name" value="VCPIP1_N"/>
</dbReference>
<dbReference type="GO" id="GO:0035871">
    <property type="term" value="P:protein K11-linked deubiquitination"/>
    <property type="evidence" value="ECO:0007669"/>
    <property type="project" value="TreeGrafter"/>
</dbReference>
<proteinExistence type="predicted"/>
<dbReference type="Pfam" id="PF19437">
    <property type="entry name" value="VCIP135_N"/>
    <property type="match status" value="1"/>
</dbReference>
<protein>
    <submittedName>
        <fullName evidence="4">Deubiquitinating protein VCPIP1 N-terminal domain-containing protein</fullName>
    </submittedName>
</protein>
<dbReference type="GO" id="GO:0071108">
    <property type="term" value="P:protein K48-linked deubiquitination"/>
    <property type="evidence" value="ECO:0007669"/>
    <property type="project" value="TreeGrafter"/>
</dbReference>
<dbReference type="PANTHER" id="PTHR14843">
    <property type="entry name" value="DEUBIQUITINATING PROTEIN VCIP135"/>
    <property type="match status" value="1"/>
</dbReference>
<sequence length="651" mass="74423">MSTEKSVKSHSVDSKGKSIEKPEKPVAEKIGASIPAFVAKVIPCSNYDGYCPDKMCYERLMGCGTQNDFISCHYCGRVFQQYQLCYKRKTIPITFETDYDIWSRRVCRLPARTNPLWTRIGGYSAYYCYTVSEILQTAYLSHRMQTKDFPDSENSDNKRTSSELVKFFETIDKGFLGKYNFVVEEDMLLIPGFGIDMTGSDKHLHETLILIRHMNDGETLIVPLATPIKHKSLLCAVSRALIGREILCSILWEMMGELCATYKDKIRRLMTDIDYANMANDYKIDKISYPMVMGHVFIMANVLRRPIVLLDTFFYEAQSANLKQYCPKYSGLFLPTLVGDSCLNSPIVLAWASDTYDSIVPLMSTNLLKHIEKYNAQKYPTASAMLFCDYMENFNDTIDPTNPEEVELHLGIFQSQSTFLRCLICWRLNLHVDLKDLERGGKIYCALAVKYRAKFVDNELYALPNLGWFKYNKRSDKFEFVIERKSCDVCKFANGQLRLQDSNGFITFNNGDHSRTPAVYAKCARRMKHVYYGLEYDNGPTVLNLKLKLPSGQLIEGQPTNADIGAKILLYVSFKGALCTDATFECPYSVATYDELIDSLKKACPNVNWQFFSIEKCFLGTTYQKCLITKENEPFNFTELSNNLAVFLSSK</sequence>